<comment type="caution">
    <text evidence="1">The sequence shown here is derived from an EMBL/GenBank/DDBJ whole genome shotgun (WGS) entry which is preliminary data.</text>
</comment>
<dbReference type="Proteomes" id="UP000256294">
    <property type="component" value="Unassembled WGS sequence"/>
</dbReference>
<sequence>MSKITDRAPRKKWVFHSDATYPIFKTLLFKELLISRISIEDFMTIYRNYDNYGK</sequence>
<proteinExistence type="predicted"/>
<evidence type="ECO:0000313" key="2">
    <source>
        <dbReference type="Proteomes" id="UP000256294"/>
    </source>
</evidence>
<keyword evidence="2" id="KW-1185">Reference proteome</keyword>
<protein>
    <submittedName>
        <fullName evidence="1">Uncharacterized protein</fullName>
    </submittedName>
</protein>
<organism evidence="1 2">
    <name type="scientific">Xenorhabdus cabanillasii</name>
    <dbReference type="NCBI Taxonomy" id="351673"/>
    <lineage>
        <taxon>Bacteria</taxon>
        <taxon>Pseudomonadati</taxon>
        <taxon>Pseudomonadota</taxon>
        <taxon>Gammaproteobacteria</taxon>
        <taxon>Enterobacterales</taxon>
        <taxon>Morganellaceae</taxon>
        <taxon>Xenorhabdus</taxon>
    </lineage>
</organism>
<reference evidence="1 2" key="1">
    <citation type="submission" date="2018-08" db="EMBL/GenBank/DDBJ databases">
        <title>Genomic Encyclopedia of Archaeal and Bacterial Type Strains, Phase II (KMG-II): from individual species to whole genera.</title>
        <authorList>
            <person name="Goeker M."/>
        </authorList>
    </citation>
    <scope>NUCLEOTIDE SEQUENCE [LARGE SCALE GENOMIC DNA]</scope>
    <source>
        <strain evidence="1 2">DSM 17905</strain>
    </source>
</reference>
<evidence type="ECO:0000313" key="1">
    <source>
        <dbReference type="EMBL" id="REF28465.1"/>
    </source>
</evidence>
<dbReference type="AlphaFoldDB" id="A0A3D9UP89"/>
<gene>
    <name evidence="1" type="ORF">BDD26_3374</name>
</gene>
<accession>A0A3D9UP89</accession>
<name>A0A3D9UP89_9GAMM</name>
<dbReference type="EMBL" id="QTUB01000001">
    <property type="protein sequence ID" value="REF28465.1"/>
    <property type="molecule type" value="Genomic_DNA"/>
</dbReference>